<keyword evidence="1" id="KW-0812">Transmembrane</keyword>
<protein>
    <submittedName>
        <fullName evidence="2">Uncharacterized protein</fullName>
    </submittedName>
</protein>
<dbReference type="OrthoDB" id="3268450at2759"/>
<keyword evidence="3" id="KW-1185">Reference proteome</keyword>
<dbReference type="Proteomes" id="UP000027222">
    <property type="component" value="Unassembled WGS sequence"/>
</dbReference>
<evidence type="ECO:0000313" key="3">
    <source>
        <dbReference type="Proteomes" id="UP000027222"/>
    </source>
</evidence>
<accession>A0A067THG7</accession>
<feature type="transmembrane region" description="Helical" evidence="1">
    <location>
        <begin position="68"/>
        <end position="90"/>
    </location>
</feature>
<evidence type="ECO:0000313" key="2">
    <source>
        <dbReference type="EMBL" id="KDR79349.1"/>
    </source>
</evidence>
<gene>
    <name evidence="2" type="ORF">GALMADRAFT_277779</name>
</gene>
<name>A0A067THG7_GALM3</name>
<feature type="transmembrane region" description="Helical" evidence="1">
    <location>
        <begin position="113"/>
        <end position="134"/>
    </location>
</feature>
<evidence type="ECO:0000256" key="1">
    <source>
        <dbReference type="SAM" id="Phobius"/>
    </source>
</evidence>
<feature type="transmembrane region" description="Helical" evidence="1">
    <location>
        <begin position="184"/>
        <end position="201"/>
    </location>
</feature>
<feature type="transmembrane region" description="Helical" evidence="1">
    <location>
        <begin position="146"/>
        <end position="164"/>
    </location>
</feature>
<keyword evidence="1" id="KW-1133">Transmembrane helix</keyword>
<keyword evidence="1" id="KW-0472">Membrane</keyword>
<sequence>MAHSLIDSDIELQPLSIGDDFDPTLAVLTQQGRTIAPITLEWISTGVLLALVFYIANAYDTESYPPRYLSSFVTFDCMDIFWNTLSLLSIPRPPYISNKLPSLPSTKEGHPPMTLYCIVLNLTVVLFGISKAALSYLRYSMHVSWLDWFIGAILTTVLYILGLYEYNSSKKWAPFFLKDRTSTLVAVSQLGFILILVAFYMSRFGLTTIWDPSGKQHIILGRFYF</sequence>
<dbReference type="EMBL" id="KL142373">
    <property type="protein sequence ID" value="KDR79349.1"/>
    <property type="molecule type" value="Genomic_DNA"/>
</dbReference>
<reference evidence="3" key="1">
    <citation type="journal article" date="2014" name="Proc. Natl. Acad. Sci. U.S.A.">
        <title>Extensive sampling of basidiomycete genomes demonstrates inadequacy of the white-rot/brown-rot paradigm for wood decay fungi.</title>
        <authorList>
            <person name="Riley R."/>
            <person name="Salamov A.A."/>
            <person name="Brown D.W."/>
            <person name="Nagy L.G."/>
            <person name="Floudas D."/>
            <person name="Held B.W."/>
            <person name="Levasseur A."/>
            <person name="Lombard V."/>
            <person name="Morin E."/>
            <person name="Otillar R."/>
            <person name="Lindquist E.A."/>
            <person name="Sun H."/>
            <person name="LaButti K.M."/>
            <person name="Schmutz J."/>
            <person name="Jabbour D."/>
            <person name="Luo H."/>
            <person name="Baker S.E."/>
            <person name="Pisabarro A.G."/>
            <person name="Walton J.D."/>
            <person name="Blanchette R.A."/>
            <person name="Henrissat B."/>
            <person name="Martin F."/>
            <person name="Cullen D."/>
            <person name="Hibbett D.S."/>
            <person name="Grigoriev I.V."/>
        </authorList>
    </citation>
    <scope>NUCLEOTIDE SEQUENCE [LARGE SCALE GENOMIC DNA]</scope>
    <source>
        <strain evidence="3">CBS 339.88</strain>
    </source>
</reference>
<organism evidence="2 3">
    <name type="scientific">Galerina marginata (strain CBS 339.88)</name>
    <dbReference type="NCBI Taxonomy" id="685588"/>
    <lineage>
        <taxon>Eukaryota</taxon>
        <taxon>Fungi</taxon>
        <taxon>Dikarya</taxon>
        <taxon>Basidiomycota</taxon>
        <taxon>Agaricomycotina</taxon>
        <taxon>Agaricomycetes</taxon>
        <taxon>Agaricomycetidae</taxon>
        <taxon>Agaricales</taxon>
        <taxon>Agaricineae</taxon>
        <taxon>Strophariaceae</taxon>
        <taxon>Galerina</taxon>
    </lineage>
</organism>
<dbReference type="HOGENOM" id="CLU_085433_0_0_1"/>
<feature type="transmembrane region" description="Helical" evidence="1">
    <location>
        <begin position="35"/>
        <end position="56"/>
    </location>
</feature>
<proteinExistence type="predicted"/>
<dbReference type="AlphaFoldDB" id="A0A067THG7"/>